<evidence type="ECO:0000313" key="2">
    <source>
        <dbReference type="Proteomes" id="UP000515908"/>
    </source>
</evidence>
<evidence type="ECO:0000313" key="1">
    <source>
        <dbReference type="EMBL" id="CAD2214081.1"/>
    </source>
</evidence>
<dbReference type="Proteomes" id="UP000515908">
    <property type="component" value="Chromosome 03"/>
</dbReference>
<protein>
    <submittedName>
        <fullName evidence="1">Uncharacterized protein</fullName>
    </submittedName>
</protein>
<sequence length="198" mass="22166">MVTLSCLFHRHALRPLFAGFLLPHFFFFSNCSSKNRNIVMGCKSTKTKDSHTGGGAGGKASPQNESSEFLILANKQQHPVAKKLLEEWTTFAVVQEKRHAGDQAAVQAYQQRSKDVWADTENQPVTHRSVDYVGKVFLEYIRADLLERGWGGNFDYKVAGVTTQGFLKANVNVDTAFSDEPEEVEWEIKIHYHSSGAS</sequence>
<organism evidence="1 2">
    <name type="scientific">Angomonas deanei</name>
    <dbReference type="NCBI Taxonomy" id="59799"/>
    <lineage>
        <taxon>Eukaryota</taxon>
        <taxon>Discoba</taxon>
        <taxon>Euglenozoa</taxon>
        <taxon>Kinetoplastea</taxon>
        <taxon>Metakinetoplastina</taxon>
        <taxon>Trypanosomatida</taxon>
        <taxon>Trypanosomatidae</taxon>
        <taxon>Strigomonadinae</taxon>
        <taxon>Angomonas</taxon>
    </lineage>
</organism>
<accession>A0A7G2C4F8</accession>
<reference evidence="1 2" key="1">
    <citation type="submission" date="2020-08" db="EMBL/GenBank/DDBJ databases">
        <authorList>
            <person name="Newling K."/>
            <person name="Davey J."/>
            <person name="Forrester S."/>
        </authorList>
    </citation>
    <scope>NUCLEOTIDE SEQUENCE [LARGE SCALE GENOMIC DNA]</scope>
    <source>
        <strain evidence="2">Crithidia deanei Carvalho (ATCC PRA-265)</strain>
    </source>
</reference>
<proteinExistence type="predicted"/>
<keyword evidence="2" id="KW-1185">Reference proteome</keyword>
<gene>
    <name evidence="1" type="ORF">ADEAN_000152500</name>
</gene>
<dbReference type="VEuPathDB" id="TriTrypDB:ADEAN_000152500"/>
<name>A0A7G2C4F8_9TRYP</name>
<dbReference type="EMBL" id="LR877147">
    <property type="protein sequence ID" value="CAD2214081.1"/>
    <property type="molecule type" value="Genomic_DNA"/>
</dbReference>
<dbReference type="AlphaFoldDB" id="A0A7G2C4F8"/>
<dbReference type="OrthoDB" id="238779at2759"/>